<dbReference type="FunFam" id="3.40.50.10490:FF:000002">
    <property type="entry name" value="Glutamine--fructose-6-phosphate aminotransferase [isomerizing]"/>
    <property type="match status" value="1"/>
</dbReference>
<evidence type="ECO:0000256" key="9">
    <source>
        <dbReference type="ARBA" id="ARBA00022962"/>
    </source>
</evidence>
<comment type="catalytic activity">
    <reaction evidence="1 10">
        <text>D-fructose 6-phosphate + L-glutamine = D-glucosamine 6-phosphate + L-glutamate</text>
        <dbReference type="Rhea" id="RHEA:13237"/>
        <dbReference type="ChEBI" id="CHEBI:29985"/>
        <dbReference type="ChEBI" id="CHEBI:58359"/>
        <dbReference type="ChEBI" id="CHEBI:58725"/>
        <dbReference type="ChEBI" id="CHEBI:61527"/>
        <dbReference type="EC" id="2.6.1.16"/>
    </reaction>
</comment>
<dbReference type="CDD" id="cd05009">
    <property type="entry name" value="SIS_GlmS_GlmD_2"/>
    <property type="match status" value="1"/>
</dbReference>
<evidence type="ECO:0000256" key="4">
    <source>
        <dbReference type="ARBA" id="ARBA00016090"/>
    </source>
</evidence>
<dbReference type="InterPro" id="IPR001347">
    <property type="entry name" value="SIS_dom"/>
</dbReference>
<dbReference type="SUPFAM" id="SSF56235">
    <property type="entry name" value="N-terminal nucleophile aminohydrolases (Ntn hydrolases)"/>
    <property type="match status" value="1"/>
</dbReference>
<dbReference type="GO" id="GO:0005829">
    <property type="term" value="C:cytosol"/>
    <property type="evidence" value="ECO:0007669"/>
    <property type="project" value="TreeGrafter"/>
</dbReference>
<dbReference type="InterPro" id="IPR005855">
    <property type="entry name" value="GFAT"/>
</dbReference>
<dbReference type="Gene3D" id="3.40.50.10490">
    <property type="entry name" value="Glucose-6-phosphate isomerase like protein, domain 1"/>
    <property type="match status" value="2"/>
</dbReference>
<dbReference type="GO" id="GO:0046349">
    <property type="term" value="P:amino sugar biosynthetic process"/>
    <property type="evidence" value="ECO:0007669"/>
    <property type="project" value="UniProtKB-ARBA"/>
</dbReference>
<keyword evidence="8" id="KW-0677">Repeat</keyword>
<dbReference type="FunFam" id="3.40.50.10490:FF:000001">
    <property type="entry name" value="Glutamine--fructose-6-phosphate aminotransferase [isomerizing]"/>
    <property type="match status" value="1"/>
</dbReference>
<comment type="function">
    <text evidence="10">Catalyzes the first step in hexosamine metabolism, converting fructose-6P into glucosamine-6P using glutamine as a nitrogen source.</text>
</comment>
<evidence type="ECO:0000256" key="8">
    <source>
        <dbReference type="ARBA" id="ARBA00022737"/>
    </source>
</evidence>
<evidence type="ECO:0000256" key="6">
    <source>
        <dbReference type="ARBA" id="ARBA00022576"/>
    </source>
</evidence>
<evidence type="ECO:0000313" key="14">
    <source>
        <dbReference type="Proteomes" id="UP000002016"/>
    </source>
</evidence>
<protein>
    <recommendedName>
        <fullName evidence="4 10">Glutamine--fructose-6-phosphate aminotransferase [isomerizing]</fullName>
        <ecNumber evidence="3 10">2.6.1.16</ecNumber>
    </recommendedName>
    <alternativeName>
        <fullName evidence="10">D-fructose-6-phosphate amidotransferase</fullName>
    </alternativeName>
    <alternativeName>
        <fullName evidence="10">GFAT</fullName>
    </alternativeName>
    <alternativeName>
        <fullName evidence="10">Glucosamine-6-phosphate synthase</fullName>
    </alternativeName>
    <alternativeName>
        <fullName evidence="10">Hexosephosphate aminotransferase</fullName>
    </alternativeName>
    <alternativeName>
        <fullName evidence="10">L-glutamine--D-fructose-6-phosphate amidotransferase</fullName>
    </alternativeName>
</protein>
<dbReference type="InterPro" id="IPR046348">
    <property type="entry name" value="SIS_dom_sf"/>
</dbReference>
<dbReference type="InterPro" id="IPR017932">
    <property type="entry name" value="GATase_2_dom"/>
</dbReference>
<dbReference type="CDD" id="cd00714">
    <property type="entry name" value="GFAT"/>
    <property type="match status" value="1"/>
</dbReference>
<evidence type="ECO:0000256" key="2">
    <source>
        <dbReference type="ARBA" id="ARBA00004496"/>
    </source>
</evidence>
<feature type="domain" description="SIS" evidence="12">
    <location>
        <begin position="454"/>
        <end position="595"/>
    </location>
</feature>
<dbReference type="Pfam" id="PF13522">
    <property type="entry name" value="GATase_6"/>
    <property type="match status" value="1"/>
</dbReference>
<keyword evidence="9" id="KW-0315">Glutamine amidotransferase</keyword>
<dbReference type="EMBL" id="CP000812">
    <property type="protein sequence ID" value="ABV34447.1"/>
    <property type="molecule type" value="Genomic_DNA"/>
</dbReference>
<feature type="domain" description="Glutamine amidotransferase type-2" evidence="11">
    <location>
        <begin position="2"/>
        <end position="218"/>
    </location>
</feature>
<dbReference type="GO" id="GO:0006047">
    <property type="term" value="P:UDP-N-acetylglucosamine metabolic process"/>
    <property type="evidence" value="ECO:0007669"/>
    <property type="project" value="TreeGrafter"/>
</dbReference>
<dbReference type="GO" id="GO:0097367">
    <property type="term" value="F:carbohydrate derivative binding"/>
    <property type="evidence" value="ECO:0007669"/>
    <property type="project" value="InterPro"/>
</dbReference>
<gene>
    <name evidence="10" type="primary">glmS</name>
    <name evidence="13" type="ordered locus">Tlet_1893</name>
</gene>
<organism evidence="13 14">
    <name type="scientific">Pseudothermotoga lettingae (strain ATCC BAA-301 / DSM 14385 / NBRC 107922 / TMO)</name>
    <name type="common">Thermotoga lettingae</name>
    <dbReference type="NCBI Taxonomy" id="416591"/>
    <lineage>
        <taxon>Bacteria</taxon>
        <taxon>Thermotogati</taxon>
        <taxon>Thermotogota</taxon>
        <taxon>Thermotogae</taxon>
        <taxon>Thermotogales</taxon>
        <taxon>Thermotogaceae</taxon>
        <taxon>Pseudothermotoga</taxon>
    </lineage>
</organism>
<proteinExistence type="inferred from homology"/>
<dbReference type="STRING" id="416591.Tlet_1893"/>
<dbReference type="NCBIfam" id="NF001484">
    <property type="entry name" value="PRK00331.1"/>
    <property type="match status" value="1"/>
</dbReference>
<feature type="initiator methionine" description="Removed" evidence="10">
    <location>
        <position position="1"/>
    </location>
</feature>
<dbReference type="PROSITE" id="PS51464">
    <property type="entry name" value="SIS"/>
    <property type="match status" value="2"/>
</dbReference>
<dbReference type="SUPFAM" id="SSF53697">
    <property type="entry name" value="SIS domain"/>
    <property type="match status" value="1"/>
</dbReference>
<accession>A8F8G3</accession>
<sequence length="605" mass="67139">MCGIVGLIGENIKVIDLIEALEKLEYRGYDSAGIAFLKDGVIQLAKAKGKVKVLKDHLQSVLKEHTENGIAHTRWATHGEPNDINAHPHIDCTGKISVVHNGIIENFRSLKVRLQELGHNFVSETDTEIIPHLIEEYYNGDLLEAVRKTVLKLEGSYAIAVIHSDHPDVIIGARKGSPLVVGKGDSVVGLASDVTPLLKFMKDVIFLEDGEIALLRKNELRIFGTDGIEHNCKPVEITWSYEDAQKSGYKHFMLKEIFEEPSCIVSVLTGRIKDGRVVLQELEPFEVSLKELQTLKVVACGTSSHAALVFKYFLENMSDVTVDVDVSSEFRYKKPHIKPGSIMVAISQSGETADTLESVRLAKKYGAKIISVTNVLGSTLTRESDIVLYLNAGPEISVAATKSYVAQLVMLYLLAIKIIQSKESTGKRDFVDKLLRLPEVFENSLKGAESIHAIAKKYKDFKHFMYIGRGYGYPTALEGALKLKEISYIHATAYPAGELKHGPIAMLGPDFPVFSIIPYDSLFQKMKSNVIECKSRNAKILAVTNDENYELKELADDLIYVNTSDEQLYPVLMTPAIQLFAYFVADELGLDPDKPRNLAKSVTVE</sequence>
<evidence type="ECO:0000259" key="12">
    <source>
        <dbReference type="PROSITE" id="PS51464"/>
    </source>
</evidence>
<evidence type="ECO:0000256" key="3">
    <source>
        <dbReference type="ARBA" id="ARBA00012916"/>
    </source>
</evidence>
<dbReference type="Gene3D" id="3.60.20.10">
    <property type="entry name" value="Glutamine Phosphoribosylpyrophosphate, subunit 1, domain 1"/>
    <property type="match status" value="1"/>
</dbReference>
<dbReference type="EC" id="2.6.1.16" evidence="3 10"/>
<dbReference type="RefSeq" id="WP_012003923.1">
    <property type="nucleotide sequence ID" value="NC_009828.1"/>
</dbReference>
<dbReference type="HOGENOM" id="CLU_012520_5_2_0"/>
<dbReference type="KEGG" id="tle:Tlet_1893"/>
<feature type="active site" description="For Fru-6P isomerization activity" evidence="10">
    <location>
        <position position="600"/>
    </location>
</feature>
<dbReference type="PANTHER" id="PTHR10937">
    <property type="entry name" value="GLUCOSAMINE--FRUCTOSE-6-PHOSPHATE AMINOTRANSFERASE, ISOMERIZING"/>
    <property type="match status" value="1"/>
</dbReference>
<reference evidence="13 14" key="2">
    <citation type="journal article" date="2009" name="Proc. Natl. Acad. Sci. U.S.A.">
        <title>On the chimeric nature, thermophilic origin, and phylogenetic placement of the Thermotogales.</title>
        <authorList>
            <person name="Zhaxybayeva O."/>
            <person name="Swithers K.S."/>
            <person name="Lapierre P."/>
            <person name="Fournier G.P."/>
            <person name="Bickhart D.M."/>
            <person name="DeBoy R.T."/>
            <person name="Nelson K.E."/>
            <person name="Nesbo C.L."/>
            <person name="Doolittle W.F."/>
            <person name="Gogarten J.P."/>
            <person name="Noll K.M."/>
        </authorList>
    </citation>
    <scope>NUCLEOTIDE SEQUENCE [LARGE SCALE GENOMIC DNA]</scope>
    <source>
        <strain evidence="14">ATCC BAA-301 / DSM 14385 / NBRC 107922 / TMO</strain>
    </source>
</reference>
<dbReference type="eggNOG" id="COG0449">
    <property type="taxonomic scope" value="Bacteria"/>
</dbReference>
<dbReference type="Pfam" id="PF01380">
    <property type="entry name" value="SIS"/>
    <property type="match status" value="2"/>
</dbReference>
<comment type="subcellular location">
    <subcellularLocation>
        <location evidence="2 10">Cytoplasm</location>
    </subcellularLocation>
</comment>
<dbReference type="GO" id="GO:0004360">
    <property type="term" value="F:glutamine-fructose-6-phosphate transaminase (isomerizing) activity"/>
    <property type="evidence" value="ECO:0007669"/>
    <property type="project" value="UniProtKB-UniRule"/>
</dbReference>
<evidence type="ECO:0000313" key="13">
    <source>
        <dbReference type="EMBL" id="ABV34447.1"/>
    </source>
</evidence>
<evidence type="ECO:0000256" key="7">
    <source>
        <dbReference type="ARBA" id="ARBA00022679"/>
    </source>
</evidence>
<dbReference type="GO" id="GO:0006487">
    <property type="term" value="P:protein N-linked glycosylation"/>
    <property type="evidence" value="ECO:0007669"/>
    <property type="project" value="TreeGrafter"/>
</dbReference>
<feature type="active site" description="Nucleophile; for GATase activity" evidence="10">
    <location>
        <position position="2"/>
    </location>
</feature>
<keyword evidence="7 10" id="KW-0808">Transferase</keyword>
<keyword evidence="6 10" id="KW-0032">Aminotransferase</keyword>
<comment type="subunit">
    <text evidence="10">Homodimer.</text>
</comment>
<dbReference type="OrthoDB" id="106547at2"/>
<dbReference type="GO" id="GO:0006002">
    <property type="term" value="P:fructose 6-phosphate metabolic process"/>
    <property type="evidence" value="ECO:0007669"/>
    <property type="project" value="TreeGrafter"/>
</dbReference>
<dbReference type="HAMAP" id="MF_00164">
    <property type="entry name" value="GlmS"/>
    <property type="match status" value="1"/>
</dbReference>
<dbReference type="FunFam" id="3.60.20.10:FF:000006">
    <property type="entry name" value="Glutamine--fructose-6-phosphate aminotransferase [isomerizing]"/>
    <property type="match status" value="1"/>
</dbReference>
<dbReference type="InterPro" id="IPR035466">
    <property type="entry name" value="GlmS/AgaS_SIS"/>
</dbReference>
<evidence type="ECO:0000256" key="10">
    <source>
        <dbReference type="HAMAP-Rule" id="MF_00164"/>
    </source>
</evidence>
<dbReference type="PROSITE" id="PS51278">
    <property type="entry name" value="GATASE_TYPE_2"/>
    <property type="match status" value="1"/>
</dbReference>
<evidence type="ECO:0000259" key="11">
    <source>
        <dbReference type="PROSITE" id="PS51278"/>
    </source>
</evidence>
<name>A8F8G3_PSELT</name>
<keyword evidence="5 10" id="KW-0963">Cytoplasm</keyword>
<dbReference type="InterPro" id="IPR029055">
    <property type="entry name" value="Ntn_hydrolases_N"/>
</dbReference>
<dbReference type="GO" id="GO:0005975">
    <property type="term" value="P:carbohydrate metabolic process"/>
    <property type="evidence" value="ECO:0007669"/>
    <property type="project" value="UniProtKB-UniRule"/>
</dbReference>
<reference evidence="13 14" key="1">
    <citation type="submission" date="2007-08" db="EMBL/GenBank/DDBJ databases">
        <title>Complete sequence of Thermotoga lettingae TMO.</title>
        <authorList>
            <consortium name="US DOE Joint Genome Institute"/>
            <person name="Copeland A."/>
            <person name="Lucas S."/>
            <person name="Lapidus A."/>
            <person name="Barry K."/>
            <person name="Glavina del Rio T."/>
            <person name="Dalin E."/>
            <person name="Tice H."/>
            <person name="Pitluck S."/>
            <person name="Foster B."/>
            <person name="Bruce D."/>
            <person name="Schmutz J."/>
            <person name="Larimer F."/>
            <person name="Land M."/>
            <person name="Hauser L."/>
            <person name="Kyrpides N."/>
            <person name="Mikhailova N."/>
            <person name="Nelson K."/>
            <person name="Gogarten J.P."/>
            <person name="Noll K."/>
            <person name="Richardson P."/>
        </authorList>
    </citation>
    <scope>NUCLEOTIDE SEQUENCE [LARGE SCALE GENOMIC DNA]</scope>
    <source>
        <strain evidence="14">ATCC BAA-301 / DSM 14385 / NBRC 107922 / TMO</strain>
    </source>
</reference>
<dbReference type="Proteomes" id="UP000002016">
    <property type="component" value="Chromosome"/>
</dbReference>
<dbReference type="InterPro" id="IPR047084">
    <property type="entry name" value="GFAT_N"/>
</dbReference>
<evidence type="ECO:0000256" key="5">
    <source>
        <dbReference type="ARBA" id="ARBA00022490"/>
    </source>
</evidence>
<keyword evidence="14" id="KW-1185">Reference proteome</keyword>
<feature type="domain" description="SIS" evidence="12">
    <location>
        <begin position="285"/>
        <end position="424"/>
    </location>
</feature>
<dbReference type="CDD" id="cd05008">
    <property type="entry name" value="SIS_GlmS_GlmD_1"/>
    <property type="match status" value="1"/>
</dbReference>
<evidence type="ECO:0000256" key="1">
    <source>
        <dbReference type="ARBA" id="ARBA00001031"/>
    </source>
</evidence>
<dbReference type="PANTHER" id="PTHR10937:SF0">
    <property type="entry name" value="GLUTAMINE--FRUCTOSE-6-PHOSPHATE TRANSAMINASE (ISOMERIZING)"/>
    <property type="match status" value="1"/>
</dbReference>
<dbReference type="AlphaFoldDB" id="A8F8G3"/>
<dbReference type="NCBIfam" id="TIGR01135">
    <property type="entry name" value="glmS"/>
    <property type="match status" value="1"/>
</dbReference>
<dbReference type="InterPro" id="IPR035490">
    <property type="entry name" value="GlmS/FrlB_SIS"/>
</dbReference>